<dbReference type="SUPFAM" id="SSF69118">
    <property type="entry name" value="AhpD-like"/>
    <property type="match status" value="1"/>
</dbReference>
<evidence type="ECO:0000313" key="2">
    <source>
        <dbReference type="Proteomes" id="UP001174691"/>
    </source>
</evidence>
<evidence type="ECO:0000313" key="1">
    <source>
        <dbReference type="EMBL" id="KAJ9158168.1"/>
    </source>
</evidence>
<name>A0AA38VYR3_9PEZI</name>
<reference evidence="1" key="1">
    <citation type="submission" date="2022-07" db="EMBL/GenBank/DDBJ databases">
        <title>Fungi with potential for degradation of polypropylene.</title>
        <authorList>
            <person name="Gostincar C."/>
        </authorList>
    </citation>
    <scope>NUCLEOTIDE SEQUENCE</scope>
    <source>
        <strain evidence="1">EXF-13287</strain>
    </source>
</reference>
<protein>
    <recommendedName>
        <fullName evidence="3">AhpD-like protein</fullName>
    </recommendedName>
</protein>
<dbReference type="Gene3D" id="1.20.1290.10">
    <property type="entry name" value="AhpD-like"/>
    <property type="match status" value="1"/>
</dbReference>
<proteinExistence type="predicted"/>
<dbReference type="InterPro" id="IPR029032">
    <property type="entry name" value="AhpD-like"/>
</dbReference>
<comment type="caution">
    <text evidence="1">The sequence shown here is derived from an EMBL/GenBank/DDBJ whole genome shotgun (WGS) entry which is preliminary data.</text>
</comment>
<sequence>MSKLSPALKGLVNAPFARPGQTSAPSGIRSVYERIATEASQRSYGRNPWLALSAAATFTLNSPDALHALFQVSQSQKTHSPKDAAELIREVGLKCISFNGIPRTINCLGAFRAGLDPDIAKQLETRPTRGVDAGNIDATNARGRALWESIYVPFDGKLIDRLAESHPDLPVHIVGSHYGPLLSDPSERNGLASVGRALTSVVAIACLRAQTGVGPQVLSHVFGLRKAVEQRAHEAEAKDDVRGIERLAEEEGCEWILRSVDRIAEAIGNNFAVRESKL</sequence>
<dbReference type="AlphaFoldDB" id="A0AA38VYR3"/>
<dbReference type="EMBL" id="JANBVN010000040">
    <property type="protein sequence ID" value="KAJ9158168.1"/>
    <property type="molecule type" value="Genomic_DNA"/>
</dbReference>
<dbReference type="PANTHER" id="PTHR28180:SF2">
    <property type="entry name" value="PEROXISOMAL PROTEIN 2"/>
    <property type="match status" value="1"/>
</dbReference>
<accession>A0AA38VYR3</accession>
<dbReference type="InterPro" id="IPR052999">
    <property type="entry name" value="PTS1_Protein"/>
</dbReference>
<keyword evidence="2" id="KW-1185">Reference proteome</keyword>
<dbReference type="PANTHER" id="PTHR28180">
    <property type="entry name" value="CONSERVED MITOCHONDRIAL PROTEIN-RELATED"/>
    <property type="match status" value="1"/>
</dbReference>
<organism evidence="1 2">
    <name type="scientific">Coniochaeta hoffmannii</name>
    <dbReference type="NCBI Taxonomy" id="91930"/>
    <lineage>
        <taxon>Eukaryota</taxon>
        <taxon>Fungi</taxon>
        <taxon>Dikarya</taxon>
        <taxon>Ascomycota</taxon>
        <taxon>Pezizomycotina</taxon>
        <taxon>Sordariomycetes</taxon>
        <taxon>Sordariomycetidae</taxon>
        <taxon>Coniochaetales</taxon>
        <taxon>Coniochaetaceae</taxon>
        <taxon>Coniochaeta</taxon>
    </lineage>
</organism>
<dbReference type="Proteomes" id="UP001174691">
    <property type="component" value="Unassembled WGS sequence"/>
</dbReference>
<evidence type="ECO:0008006" key="3">
    <source>
        <dbReference type="Google" id="ProtNLM"/>
    </source>
</evidence>
<gene>
    <name evidence="1" type="ORF">NKR19_g3559</name>
</gene>